<dbReference type="SUPFAM" id="SSF69593">
    <property type="entry name" value="Glycerol-3-phosphate (1)-acyltransferase"/>
    <property type="match status" value="1"/>
</dbReference>
<feature type="transmembrane region" description="Helical" evidence="1">
    <location>
        <begin position="39"/>
        <end position="57"/>
    </location>
</feature>
<dbReference type="AlphaFoldDB" id="A0A1E5C236"/>
<feature type="domain" description="Phospholipid/glycerol acyltransferase" evidence="2">
    <location>
        <begin position="102"/>
        <end position="244"/>
    </location>
</feature>
<evidence type="ECO:0000313" key="4">
    <source>
        <dbReference type="Proteomes" id="UP000095039"/>
    </source>
</evidence>
<dbReference type="SMART" id="SM00563">
    <property type="entry name" value="PlsC"/>
    <property type="match status" value="1"/>
</dbReference>
<dbReference type="PANTHER" id="PTHR10983">
    <property type="entry name" value="1-ACYLGLYCEROL-3-PHOSPHATE ACYLTRANSFERASE-RELATED"/>
    <property type="match status" value="1"/>
</dbReference>
<feature type="transmembrane region" description="Helical" evidence="1">
    <location>
        <begin position="136"/>
        <end position="154"/>
    </location>
</feature>
<name>A0A1E5C236_9GAMM</name>
<evidence type="ECO:0000313" key="3">
    <source>
        <dbReference type="EMBL" id="OEE59567.1"/>
    </source>
</evidence>
<dbReference type="Proteomes" id="UP000095039">
    <property type="component" value="Unassembled WGS sequence"/>
</dbReference>
<dbReference type="CDD" id="cd07990">
    <property type="entry name" value="LPLAT_LCLAT1-like"/>
    <property type="match status" value="1"/>
</dbReference>
<evidence type="ECO:0000256" key="1">
    <source>
        <dbReference type="SAM" id="Phobius"/>
    </source>
</evidence>
<feature type="transmembrane region" description="Helical" evidence="1">
    <location>
        <begin position="101"/>
        <end position="121"/>
    </location>
</feature>
<dbReference type="RefSeq" id="WP_016960929.1">
    <property type="nucleotide sequence ID" value="NZ_AJWN02000081.1"/>
</dbReference>
<comment type="caution">
    <text evidence="3">The sequence shown here is derived from an EMBL/GenBank/DDBJ whole genome shotgun (WGS) entry which is preliminary data.</text>
</comment>
<keyword evidence="1" id="KW-0812">Transmembrane</keyword>
<accession>A0A1E5C236</accession>
<keyword evidence="3" id="KW-0808">Transferase</keyword>
<gene>
    <name evidence="3" type="ORF">A1OK_13800</name>
</gene>
<proteinExistence type="predicted"/>
<dbReference type="GO" id="GO:0016746">
    <property type="term" value="F:acyltransferase activity"/>
    <property type="evidence" value="ECO:0007669"/>
    <property type="project" value="UniProtKB-KW"/>
</dbReference>
<evidence type="ECO:0000259" key="2">
    <source>
        <dbReference type="SMART" id="SM00563"/>
    </source>
</evidence>
<dbReference type="GO" id="GO:0005886">
    <property type="term" value="C:plasma membrane"/>
    <property type="evidence" value="ECO:0007669"/>
    <property type="project" value="TreeGrafter"/>
</dbReference>
<dbReference type="InterPro" id="IPR002123">
    <property type="entry name" value="Plipid/glycerol_acylTrfase"/>
</dbReference>
<dbReference type="EMBL" id="AJWN02000081">
    <property type="protein sequence ID" value="OEE59567.1"/>
    <property type="molecule type" value="Genomic_DNA"/>
</dbReference>
<keyword evidence="1" id="KW-1133">Transmembrane helix</keyword>
<dbReference type="NCBIfam" id="NF010621">
    <property type="entry name" value="PRK14014.1"/>
    <property type="match status" value="1"/>
</dbReference>
<reference evidence="3 4" key="1">
    <citation type="journal article" date="2012" name="Science">
        <title>Ecological populations of bacteria act as socially cohesive units of antibiotic production and resistance.</title>
        <authorList>
            <person name="Cordero O.X."/>
            <person name="Wildschutte H."/>
            <person name="Kirkup B."/>
            <person name="Proehl S."/>
            <person name="Ngo L."/>
            <person name="Hussain F."/>
            <person name="Le Roux F."/>
            <person name="Mincer T."/>
            <person name="Polz M.F."/>
        </authorList>
    </citation>
    <scope>NUCLEOTIDE SEQUENCE [LARGE SCALE GENOMIC DNA]</scope>
    <source>
        <strain evidence="3 4">FF-454</strain>
    </source>
</reference>
<keyword evidence="1" id="KW-0472">Membrane</keyword>
<feature type="transmembrane region" description="Helical" evidence="1">
    <location>
        <begin position="14"/>
        <end position="33"/>
    </location>
</feature>
<protein>
    <submittedName>
        <fullName evidence="3">Acyltransferase</fullName>
    </submittedName>
</protein>
<dbReference type="PANTHER" id="PTHR10983:SF15">
    <property type="entry name" value="ACYLTRANSFERASE YIHG-RELATED"/>
    <property type="match status" value="1"/>
</dbReference>
<keyword evidence="3" id="KW-0012">Acyltransferase</keyword>
<dbReference type="Pfam" id="PF01553">
    <property type="entry name" value="Acyltransferase"/>
    <property type="match status" value="1"/>
</dbReference>
<keyword evidence="4" id="KW-1185">Reference proteome</keyword>
<sequence>MAAAYDYASIKNSVYRIGIITLLLLLNMLFFSVNTAVSSLLLCVLALIKMALPVPVLQRVLTRFSNNIMWVWATLNHKMLNLTSGVEWDIQGGESLSKDDWYLLICNHLSWTDIIVVFSVFRNRIPMAKFFLKQQLLYVPFLGMACWAVDMPFMKRYSRQYLLKNPQKRGSDLASTRKSCERFRQTPTTVVNFVEGTRFTERKQRLSQSPFKHLLSPKTGGIAYTLSAMGDQFDAIINVTVAYPENRELPFKDLLSGKMKRVVVRIDSLPVDAKIRGDYFNDKAFKHEFQQWLHQRWLEKDDVLDGIYNDEHHAQIDTREHQESNAA</sequence>
<organism evidence="3 4">
    <name type="scientific">Enterovibrio norvegicus FF-454</name>
    <dbReference type="NCBI Taxonomy" id="1185651"/>
    <lineage>
        <taxon>Bacteria</taxon>
        <taxon>Pseudomonadati</taxon>
        <taxon>Pseudomonadota</taxon>
        <taxon>Gammaproteobacteria</taxon>
        <taxon>Vibrionales</taxon>
        <taxon>Vibrionaceae</taxon>
        <taxon>Enterovibrio</taxon>
    </lineage>
</organism>